<organism evidence="7 8">
    <name type="scientific">Enterobacter roggenkampii</name>
    <dbReference type="NCBI Taxonomy" id="1812935"/>
    <lineage>
        <taxon>Bacteria</taxon>
        <taxon>Pseudomonadati</taxon>
        <taxon>Pseudomonadota</taxon>
        <taxon>Gammaproteobacteria</taxon>
        <taxon>Enterobacterales</taxon>
        <taxon>Enterobacteriaceae</taxon>
        <taxon>Enterobacter</taxon>
        <taxon>Enterobacter cloacae complex</taxon>
    </lineage>
</organism>
<dbReference type="OrthoDB" id="6986861at2"/>
<feature type="chain" id="PRO_5044442261" description="Fimbrial-type adhesion domain-containing protein" evidence="5">
    <location>
        <begin position="25"/>
        <end position="179"/>
    </location>
</feature>
<evidence type="ECO:0000256" key="2">
    <source>
        <dbReference type="ARBA" id="ARBA00006671"/>
    </source>
</evidence>
<feature type="domain" description="Fimbrial-type adhesion" evidence="6">
    <location>
        <begin position="35"/>
        <end position="137"/>
    </location>
</feature>
<evidence type="ECO:0000256" key="1">
    <source>
        <dbReference type="ARBA" id="ARBA00004561"/>
    </source>
</evidence>
<protein>
    <recommendedName>
        <fullName evidence="6">Fimbrial-type adhesion domain-containing protein</fullName>
    </recommendedName>
</protein>
<keyword evidence="3 5" id="KW-0732">Signal</keyword>
<dbReference type="EMBL" id="LEDI01000021">
    <property type="protein sequence ID" value="KLQ03759.1"/>
    <property type="molecule type" value="Genomic_DNA"/>
</dbReference>
<feature type="signal peptide" evidence="5">
    <location>
        <begin position="1"/>
        <end position="24"/>
    </location>
</feature>
<keyword evidence="4" id="KW-0281">Fimbrium</keyword>
<dbReference type="GO" id="GO:0043709">
    <property type="term" value="P:cell adhesion involved in single-species biofilm formation"/>
    <property type="evidence" value="ECO:0007669"/>
    <property type="project" value="TreeGrafter"/>
</dbReference>
<dbReference type="InterPro" id="IPR050263">
    <property type="entry name" value="Bact_Fimbrial_Adh_Pro"/>
</dbReference>
<dbReference type="InterPro" id="IPR008966">
    <property type="entry name" value="Adhesion_dom_sf"/>
</dbReference>
<comment type="subcellular location">
    <subcellularLocation>
        <location evidence="1">Fimbrium</location>
    </subcellularLocation>
</comment>
<dbReference type="Gene3D" id="2.60.40.1090">
    <property type="entry name" value="Fimbrial-type adhesion domain"/>
    <property type="match status" value="1"/>
</dbReference>
<dbReference type="PANTHER" id="PTHR33420">
    <property type="entry name" value="FIMBRIAL SUBUNIT ELFA-RELATED"/>
    <property type="match status" value="1"/>
</dbReference>
<evidence type="ECO:0000256" key="5">
    <source>
        <dbReference type="SAM" id="SignalP"/>
    </source>
</evidence>
<comment type="similarity">
    <text evidence="2">Belongs to the fimbrial protein family.</text>
</comment>
<dbReference type="Pfam" id="PF00419">
    <property type="entry name" value="Fimbrial"/>
    <property type="match status" value="1"/>
</dbReference>
<dbReference type="AlphaFoldDB" id="A0A837LEP0"/>
<dbReference type="InterPro" id="IPR036937">
    <property type="entry name" value="Adhesion_dom_fimbrial_sf"/>
</dbReference>
<evidence type="ECO:0000313" key="8">
    <source>
        <dbReference type="Proteomes" id="UP000036013"/>
    </source>
</evidence>
<dbReference type="PANTHER" id="PTHR33420:SF3">
    <property type="entry name" value="FIMBRIAL SUBUNIT ELFA"/>
    <property type="match status" value="1"/>
</dbReference>
<dbReference type="GO" id="GO:0009289">
    <property type="term" value="C:pilus"/>
    <property type="evidence" value="ECO:0007669"/>
    <property type="project" value="UniProtKB-SubCell"/>
</dbReference>
<name>A0A837LEP0_9ENTR</name>
<evidence type="ECO:0000313" key="7">
    <source>
        <dbReference type="EMBL" id="KLQ03759.1"/>
    </source>
</evidence>
<reference evidence="7 8" key="1">
    <citation type="submission" date="2015-06" db="EMBL/GenBank/DDBJ databases">
        <authorList>
            <person name="Adams M."/>
            <person name="Sutton G."/>
            <person name="Nelson K."/>
            <person name="Bonomo R."/>
            <person name="McCorrison J."/>
            <person name="Sanka R."/>
            <person name="Brinkac L."/>
            <person name="Nierman W."/>
        </authorList>
    </citation>
    <scope>NUCLEOTIDE SEQUENCE [LARGE SCALE GENOMIC DNA]</scope>
    <source>
        <strain evidence="7 8">GN02692</strain>
    </source>
</reference>
<evidence type="ECO:0000256" key="3">
    <source>
        <dbReference type="ARBA" id="ARBA00022729"/>
    </source>
</evidence>
<evidence type="ECO:0000259" key="6">
    <source>
        <dbReference type="Pfam" id="PF00419"/>
    </source>
</evidence>
<proteinExistence type="inferred from homology"/>
<dbReference type="RefSeq" id="WP_047748194.1">
    <property type="nucleotide sequence ID" value="NZ_JAKMMO010000013.1"/>
</dbReference>
<dbReference type="Proteomes" id="UP000036013">
    <property type="component" value="Unassembled WGS sequence"/>
</dbReference>
<evidence type="ECO:0000256" key="4">
    <source>
        <dbReference type="ARBA" id="ARBA00023263"/>
    </source>
</evidence>
<sequence length="179" mass="19779">MDKYYREIVLPCMMMLCLSGTAFAQLPLKQQGSVNMQGSIIDTPCAIATEDQDQTINMGIATVNEIIRNGAGSERNFSLNLVNCNLKSSDVIKEDWSHFQVTFDGPAEHNFFNVSGVSGVGLQISDAIGHVAIPGEPMPASLLAAGSQRLDYKLRLMGNRQRIKTGMYHSIIRFKIDYF</sequence>
<accession>A0A837LEP0</accession>
<comment type="caution">
    <text evidence="7">The sequence shown here is derived from an EMBL/GenBank/DDBJ whole genome shotgun (WGS) entry which is preliminary data.</text>
</comment>
<gene>
    <name evidence="7" type="ORF">ABF77_11705</name>
</gene>
<dbReference type="SUPFAM" id="SSF49401">
    <property type="entry name" value="Bacterial adhesins"/>
    <property type="match status" value="1"/>
</dbReference>
<dbReference type="InterPro" id="IPR000259">
    <property type="entry name" value="Adhesion_dom_fimbrial"/>
</dbReference>